<evidence type="ECO:0000313" key="4">
    <source>
        <dbReference type="Proteomes" id="UP000190951"/>
    </source>
</evidence>
<dbReference type="EMBL" id="CP096983">
    <property type="protein sequence ID" value="URZ12470.1"/>
    <property type="molecule type" value="Genomic_DNA"/>
</dbReference>
<dbReference type="KEGG" id="crw:CROST_031920"/>
<dbReference type="Pfam" id="PF01177">
    <property type="entry name" value="Asp_Glu_race"/>
    <property type="match status" value="1"/>
</dbReference>
<dbReference type="Gene3D" id="3.40.50.1860">
    <property type="match status" value="2"/>
</dbReference>
<dbReference type="InterPro" id="IPR001920">
    <property type="entry name" value="Asp/Glu_race"/>
</dbReference>
<gene>
    <name evidence="3" type="primary">ygeA</name>
    <name evidence="3" type="ORF">CROST_031920</name>
</gene>
<sequence length="253" mass="28663">MSISNISSSECALCKKKVEVKNLKTIGLIGGMSFESTLEYYKLINETIQEKLGGLHSAKCLMYSVDFEEIEILQHKNKWTELTNIMVDISEKLKHAGADFIVICTNTMHKMAEDIEKRVGIKVLHIAEVTGEKIARKSMKKVGLLGTKFTMEQDFYKKVLKEVFNVEVIIPDENERKTIHEIIYNELCKGIIKRQSKEKYIEIINNLALRGAEGIVLGCTEIPLLIKQEDVKVAIFNTTRIHAVASAEFALKN</sequence>
<dbReference type="GO" id="GO:0047689">
    <property type="term" value="F:aspartate racemase activity"/>
    <property type="evidence" value="ECO:0007669"/>
    <property type="project" value="UniProtKB-EC"/>
</dbReference>
<reference evidence="3 4" key="1">
    <citation type="submission" date="2022-04" db="EMBL/GenBank/DDBJ databases">
        <title>Genome sequence of C. roseum typestrain.</title>
        <authorList>
            <person name="Poehlein A."/>
            <person name="Schoch T."/>
            <person name="Duerre P."/>
            <person name="Daniel R."/>
        </authorList>
    </citation>
    <scope>NUCLEOTIDE SEQUENCE [LARGE SCALE GENOMIC DNA]</scope>
    <source>
        <strain evidence="3 4">DSM 7320</strain>
    </source>
</reference>
<dbReference type="AlphaFoldDB" id="A0A1S8MER3"/>
<comment type="similarity">
    <text evidence="1">Belongs to the aspartate/glutamate racemases family.</text>
</comment>
<dbReference type="InterPro" id="IPR018187">
    <property type="entry name" value="Asp/Glu_racemase_AS_1"/>
</dbReference>
<evidence type="ECO:0000256" key="2">
    <source>
        <dbReference type="ARBA" id="ARBA00023235"/>
    </source>
</evidence>
<dbReference type="PANTHER" id="PTHR21198">
    <property type="entry name" value="GLUTAMATE RACEMASE"/>
    <property type="match status" value="1"/>
</dbReference>
<name>A0A1S8MER3_9CLOT</name>
<evidence type="ECO:0000313" key="3">
    <source>
        <dbReference type="EMBL" id="URZ12470.1"/>
    </source>
</evidence>
<proteinExistence type="inferred from homology"/>
<dbReference type="InterPro" id="IPR033134">
    <property type="entry name" value="Asp/Glu_racemase_AS_2"/>
</dbReference>
<dbReference type="PROSITE" id="PS00923">
    <property type="entry name" value="ASP_GLU_RACEMASE_1"/>
    <property type="match status" value="1"/>
</dbReference>
<protein>
    <submittedName>
        <fullName evidence="3">L-aspartate/glutamate-specific racemase</fullName>
        <ecNumber evidence="3">5.1.1.13</ecNumber>
    </submittedName>
</protein>
<dbReference type="SUPFAM" id="SSF53681">
    <property type="entry name" value="Aspartate/glutamate racemase"/>
    <property type="match status" value="2"/>
</dbReference>
<dbReference type="NCBIfam" id="TIGR00035">
    <property type="entry name" value="asp_race"/>
    <property type="match status" value="1"/>
</dbReference>
<dbReference type="InterPro" id="IPR015942">
    <property type="entry name" value="Asp/Glu/hydantoin_racemase"/>
</dbReference>
<evidence type="ECO:0000256" key="1">
    <source>
        <dbReference type="ARBA" id="ARBA00007847"/>
    </source>
</evidence>
<accession>A0A1S8MER3</accession>
<dbReference type="PROSITE" id="PS00924">
    <property type="entry name" value="ASP_GLU_RACEMASE_2"/>
    <property type="match status" value="1"/>
</dbReference>
<organism evidence="3 4">
    <name type="scientific">Clostridium felsineum</name>
    <dbReference type="NCBI Taxonomy" id="36839"/>
    <lineage>
        <taxon>Bacteria</taxon>
        <taxon>Bacillati</taxon>
        <taxon>Bacillota</taxon>
        <taxon>Clostridia</taxon>
        <taxon>Eubacteriales</taxon>
        <taxon>Clostridiaceae</taxon>
        <taxon>Clostridium</taxon>
    </lineage>
</organism>
<keyword evidence="4" id="KW-1185">Reference proteome</keyword>
<dbReference type="STRING" id="84029.CROST_27650"/>
<dbReference type="InterPro" id="IPR004380">
    <property type="entry name" value="Asp_race"/>
</dbReference>
<keyword evidence="2 3" id="KW-0413">Isomerase</keyword>
<dbReference type="PANTHER" id="PTHR21198:SF7">
    <property type="entry name" value="ASPARTATE-GLUTAMATE RACEMASE FAMILY"/>
    <property type="match status" value="1"/>
</dbReference>
<dbReference type="Proteomes" id="UP000190951">
    <property type="component" value="Chromosome"/>
</dbReference>
<dbReference type="EC" id="5.1.1.13" evidence="3"/>